<sequence>MKTLVLLLSLLIIPFVANSQIKLTRVHSNMEAYEFNGGEKALHWVTNGRIALSSRDAINLEVIGAYYTRDGITDWTPGDFSITYSRSYASSKVGSSGWQGWSPIVKLVMPTGDPANAAIFGHWLLEPAVQYKWLLKDQRFYISNKWRYNFPLANTGEWPEPPILLRFEPKFGFTSDKWSAAFSLDNRAVFNQDAFVIYARVDAGYKLGSRSGLNAFYTNRVRHQVLFKAYGGIGFYYNF</sequence>
<comment type="caution">
    <text evidence="1">The sequence shown here is derived from an EMBL/GenBank/DDBJ whole genome shotgun (WGS) entry which is preliminary data.</text>
</comment>
<dbReference type="EMBL" id="JAGUCO010000024">
    <property type="protein sequence ID" value="MBS2100508.1"/>
    <property type="molecule type" value="Genomic_DNA"/>
</dbReference>
<evidence type="ECO:0008006" key="3">
    <source>
        <dbReference type="Google" id="ProtNLM"/>
    </source>
</evidence>
<evidence type="ECO:0000313" key="1">
    <source>
        <dbReference type="EMBL" id="MBS2100508.1"/>
    </source>
</evidence>
<name>A0ABS5K079_9BACT</name>
<dbReference type="Proteomes" id="UP000708576">
    <property type="component" value="Unassembled WGS sequence"/>
</dbReference>
<keyword evidence="2" id="KW-1185">Reference proteome</keyword>
<dbReference type="RefSeq" id="WP_212218490.1">
    <property type="nucleotide sequence ID" value="NZ_JAGUCO010000024.1"/>
</dbReference>
<gene>
    <name evidence="1" type="ORF">KEM10_19635</name>
</gene>
<organism evidence="1 2">
    <name type="scientific">Carboxylicivirga linearis</name>
    <dbReference type="NCBI Taxonomy" id="1628157"/>
    <lineage>
        <taxon>Bacteria</taxon>
        <taxon>Pseudomonadati</taxon>
        <taxon>Bacteroidota</taxon>
        <taxon>Bacteroidia</taxon>
        <taxon>Marinilabiliales</taxon>
        <taxon>Marinilabiliaceae</taxon>
        <taxon>Carboxylicivirga</taxon>
    </lineage>
</organism>
<proteinExistence type="predicted"/>
<evidence type="ECO:0000313" key="2">
    <source>
        <dbReference type="Proteomes" id="UP000708576"/>
    </source>
</evidence>
<reference evidence="1 2" key="1">
    <citation type="journal article" date="2015" name="Int. J. Syst. Evol. Microbiol.">
        <title>Carboxylicivirga linearis sp. nov., isolated from a sea cucumber culture pond.</title>
        <authorList>
            <person name="Wang F.Q."/>
            <person name="Zhou Y.X."/>
            <person name="Lin X.Z."/>
            <person name="Chen G.J."/>
            <person name="Du Z.J."/>
        </authorList>
    </citation>
    <scope>NUCLEOTIDE SEQUENCE [LARGE SCALE GENOMIC DNA]</scope>
    <source>
        <strain evidence="1 2">FB218</strain>
    </source>
</reference>
<accession>A0ABS5K079</accession>
<protein>
    <recommendedName>
        <fullName evidence="3">DUF3575 domain-containing protein</fullName>
    </recommendedName>
</protein>